<evidence type="ECO:0008006" key="8">
    <source>
        <dbReference type="Google" id="ProtNLM"/>
    </source>
</evidence>
<evidence type="ECO:0000256" key="2">
    <source>
        <dbReference type="ARBA" id="ARBA00022692"/>
    </source>
</evidence>
<keyword evidence="4 5" id="KW-0472">Membrane</keyword>
<comment type="subcellular location">
    <subcellularLocation>
        <location evidence="1">Endomembrane system</location>
        <topology evidence="1">Multi-pass membrane protein</topology>
    </subcellularLocation>
</comment>
<organism evidence="6 7">
    <name type="scientific">Candidatus Woesebacteria bacterium GW2011_GWC1_38_13</name>
    <dbReference type="NCBI Taxonomy" id="1618583"/>
    <lineage>
        <taxon>Bacteria</taxon>
        <taxon>Candidatus Woeseibacteriota</taxon>
    </lineage>
</organism>
<evidence type="ECO:0000313" key="7">
    <source>
        <dbReference type="Proteomes" id="UP000034096"/>
    </source>
</evidence>
<evidence type="ECO:0000256" key="5">
    <source>
        <dbReference type="SAM" id="Phobius"/>
    </source>
</evidence>
<dbReference type="InterPro" id="IPR008217">
    <property type="entry name" value="Ccc1_fam"/>
</dbReference>
<dbReference type="EMBL" id="LBUE01000011">
    <property type="protein sequence ID" value="KKQ56010.1"/>
    <property type="molecule type" value="Genomic_DNA"/>
</dbReference>
<evidence type="ECO:0000313" key="6">
    <source>
        <dbReference type="EMBL" id="KKQ56010.1"/>
    </source>
</evidence>
<dbReference type="GO" id="GO:0012505">
    <property type="term" value="C:endomembrane system"/>
    <property type="evidence" value="ECO:0007669"/>
    <property type="project" value="UniProtKB-SubCell"/>
</dbReference>
<dbReference type="GO" id="GO:0030026">
    <property type="term" value="P:intracellular manganese ion homeostasis"/>
    <property type="evidence" value="ECO:0007669"/>
    <property type="project" value="InterPro"/>
</dbReference>
<feature type="transmembrane region" description="Helical" evidence="5">
    <location>
        <begin position="102"/>
        <end position="124"/>
    </location>
</feature>
<name>A0A0G0IY56_9BACT</name>
<keyword evidence="2 5" id="KW-0812">Transmembrane</keyword>
<sequence>MKLLQQGKYDNMNLMRQGLIHKRGSFLRDSVFSASDGLITTFAVVAGSVGASLNTPVVLILGFANLFADGFSMSASTYLGVKSEVEFEESEGDSHVHEASPLSQAFVTFFSFGVAGFLPLLPYVMGLQNAFILSLSIVMVSMFGIGLIKSVFTKKGTLRSGFEILVIGGMAAFVAYVTGDLIEKIVNLR</sequence>
<feature type="transmembrane region" description="Helical" evidence="5">
    <location>
        <begin position="160"/>
        <end position="179"/>
    </location>
</feature>
<dbReference type="Pfam" id="PF01988">
    <property type="entry name" value="VIT1"/>
    <property type="match status" value="2"/>
</dbReference>
<accession>A0A0G0IY56</accession>
<keyword evidence="3 5" id="KW-1133">Transmembrane helix</keyword>
<dbReference type="GO" id="GO:0005384">
    <property type="term" value="F:manganese ion transmembrane transporter activity"/>
    <property type="evidence" value="ECO:0007669"/>
    <property type="project" value="InterPro"/>
</dbReference>
<evidence type="ECO:0000256" key="1">
    <source>
        <dbReference type="ARBA" id="ARBA00004127"/>
    </source>
</evidence>
<dbReference type="AlphaFoldDB" id="A0A0G0IY56"/>
<feature type="transmembrane region" description="Helical" evidence="5">
    <location>
        <begin position="130"/>
        <end position="148"/>
    </location>
</feature>
<dbReference type="Proteomes" id="UP000034096">
    <property type="component" value="Unassembled WGS sequence"/>
</dbReference>
<comment type="caution">
    <text evidence="6">The sequence shown here is derived from an EMBL/GenBank/DDBJ whole genome shotgun (WGS) entry which is preliminary data.</text>
</comment>
<evidence type="ECO:0000256" key="4">
    <source>
        <dbReference type="ARBA" id="ARBA00023136"/>
    </source>
</evidence>
<dbReference type="STRING" id="1618583.US75_C0011G0027"/>
<dbReference type="PANTHER" id="PTHR31851">
    <property type="entry name" value="FE(2+)/MN(2+) TRANSPORTER PCL1"/>
    <property type="match status" value="1"/>
</dbReference>
<evidence type="ECO:0000256" key="3">
    <source>
        <dbReference type="ARBA" id="ARBA00022989"/>
    </source>
</evidence>
<reference evidence="6 7" key="1">
    <citation type="journal article" date="2015" name="Nature">
        <title>rRNA introns, odd ribosomes, and small enigmatic genomes across a large radiation of phyla.</title>
        <authorList>
            <person name="Brown C.T."/>
            <person name="Hug L.A."/>
            <person name="Thomas B.C."/>
            <person name="Sharon I."/>
            <person name="Castelle C.J."/>
            <person name="Singh A."/>
            <person name="Wilkins M.J."/>
            <person name="Williams K.H."/>
            <person name="Banfield J.F."/>
        </authorList>
    </citation>
    <scope>NUCLEOTIDE SEQUENCE [LARGE SCALE GENOMIC DNA]</scope>
</reference>
<protein>
    <recommendedName>
        <fullName evidence="8">Integral membrane protein</fullName>
    </recommendedName>
</protein>
<gene>
    <name evidence="6" type="ORF">US75_C0011G0027</name>
</gene>
<proteinExistence type="predicted"/>